<gene>
    <name evidence="3" type="ORF">H9746_00085</name>
</gene>
<evidence type="ECO:0000313" key="3">
    <source>
        <dbReference type="EMBL" id="HIV61243.1"/>
    </source>
</evidence>
<dbReference type="EMBL" id="DXIE01000002">
    <property type="protein sequence ID" value="HIV61243.1"/>
    <property type="molecule type" value="Genomic_DNA"/>
</dbReference>
<dbReference type="AlphaFoldDB" id="A0A9D1TGX2"/>
<protein>
    <submittedName>
        <fullName evidence="3">S-layer homology domain-containing protein</fullName>
    </submittedName>
</protein>
<dbReference type="InterPro" id="IPR001119">
    <property type="entry name" value="SLH_dom"/>
</dbReference>
<dbReference type="Pfam" id="PF00395">
    <property type="entry name" value="SLH"/>
    <property type="match status" value="1"/>
</dbReference>
<evidence type="ECO:0000256" key="1">
    <source>
        <dbReference type="ARBA" id="ARBA00022737"/>
    </source>
</evidence>
<evidence type="ECO:0000259" key="2">
    <source>
        <dbReference type="PROSITE" id="PS51272"/>
    </source>
</evidence>
<name>A0A9D1TGX2_9FIRM</name>
<sequence>MLYRYAKANNYDVSDKSDITSYSDYSKIGSYAIEAMQWANAQNLITGMGNGTLNPKGQATRAQVATILMRFSQIK</sequence>
<organism evidence="3 4">
    <name type="scientific">Candidatus Butyricicoccus avistercoris</name>
    <dbReference type="NCBI Taxonomy" id="2838518"/>
    <lineage>
        <taxon>Bacteria</taxon>
        <taxon>Bacillati</taxon>
        <taxon>Bacillota</taxon>
        <taxon>Clostridia</taxon>
        <taxon>Eubacteriales</taxon>
        <taxon>Butyricicoccaceae</taxon>
        <taxon>Butyricicoccus</taxon>
    </lineage>
</organism>
<accession>A0A9D1TGX2</accession>
<evidence type="ECO:0000313" key="4">
    <source>
        <dbReference type="Proteomes" id="UP000886808"/>
    </source>
</evidence>
<keyword evidence="1" id="KW-0677">Repeat</keyword>
<dbReference type="Proteomes" id="UP000886808">
    <property type="component" value="Unassembled WGS sequence"/>
</dbReference>
<comment type="caution">
    <text evidence="3">The sequence shown here is derived from an EMBL/GenBank/DDBJ whole genome shotgun (WGS) entry which is preliminary data.</text>
</comment>
<proteinExistence type="predicted"/>
<reference evidence="3" key="2">
    <citation type="submission" date="2021-04" db="EMBL/GenBank/DDBJ databases">
        <authorList>
            <person name="Gilroy R."/>
        </authorList>
    </citation>
    <scope>NUCLEOTIDE SEQUENCE</scope>
    <source>
        <strain evidence="3">CHK193-4272</strain>
    </source>
</reference>
<dbReference type="PROSITE" id="PS51272">
    <property type="entry name" value="SLH"/>
    <property type="match status" value="1"/>
</dbReference>
<feature type="domain" description="SLH" evidence="2">
    <location>
        <begin position="19"/>
        <end position="75"/>
    </location>
</feature>
<reference evidence="3" key="1">
    <citation type="journal article" date="2021" name="PeerJ">
        <title>Extensive microbial diversity within the chicken gut microbiome revealed by metagenomics and culture.</title>
        <authorList>
            <person name="Gilroy R."/>
            <person name="Ravi A."/>
            <person name="Getino M."/>
            <person name="Pursley I."/>
            <person name="Horton D.L."/>
            <person name="Alikhan N.F."/>
            <person name="Baker D."/>
            <person name="Gharbi K."/>
            <person name="Hall N."/>
            <person name="Watson M."/>
            <person name="Adriaenssens E.M."/>
            <person name="Foster-Nyarko E."/>
            <person name="Jarju S."/>
            <person name="Secka A."/>
            <person name="Antonio M."/>
            <person name="Oren A."/>
            <person name="Chaudhuri R.R."/>
            <person name="La Ragione R."/>
            <person name="Hildebrand F."/>
            <person name="Pallen M.J."/>
        </authorList>
    </citation>
    <scope>NUCLEOTIDE SEQUENCE</scope>
    <source>
        <strain evidence="3">CHK193-4272</strain>
    </source>
</reference>